<keyword evidence="5" id="KW-1185">Reference proteome</keyword>
<dbReference type="KEGG" id="bhk:B4U37_04590"/>
<dbReference type="InterPro" id="IPR022123">
    <property type="entry name" value="DUF3658"/>
</dbReference>
<name>A0A1Y0CJA9_9BACI</name>
<dbReference type="EMBL" id="CP020880">
    <property type="protein sequence ID" value="ART75361.1"/>
    <property type="molecule type" value="Genomic_DNA"/>
</dbReference>
<feature type="domain" description="DUF3658" evidence="2">
    <location>
        <begin position="218"/>
        <end position="321"/>
    </location>
</feature>
<organism evidence="4 6">
    <name type="scientific">Sutcliffiella horikoshii</name>
    <dbReference type="NCBI Taxonomy" id="79883"/>
    <lineage>
        <taxon>Bacteria</taxon>
        <taxon>Bacillati</taxon>
        <taxon>Bacillota</taxon>
        <taxon>Bacilli</taxon>
        <taxon>Bacillales</taxon>
        <taxon>Bacillaceae</taxon>
        <taxon>Sutcliffiella</taxon>
    </lineage>
</organism>
<proteinExistence type="predicted"/>
<accession>A0A1Y0CJA9</accession>
<dbReference type="RefSeq" id="WP_088017283.1">
    <property type="nucleotide sequence ID" value="NZ_CP020880.1"/>
</dbReference>
<protein>
    <submittedName>
        <fullName evidence="4">DUF1835 domain-containing protein</fullName>
    </submittedName>
</protein>
<evidence type="ECO:0000313" key="5">
    <source>
        <dbReference type="Proteomes" id="UP000195573"/>
    </source>
</evidence>
<dbReference type="InterPro" id="IPR014973">
    <property type="entry name" value="DUF1835"/>
</dbReference>
<dbReference type="AlphaFoldDB" id="A0A1Y0CJA9"/>
<dbReference type="Proteomes" id="UP000323393">
    <property type="component" value="Unassembled WGS sequence"/>
</dbReference>
<reference evidence="3 5" key="1">
    <citation type="submission" date="2017-04" db="EMBL/GenBank/DDBJ databases">
        <title>Complete Genome Sequence of the Bacillus horikoshii 20a strain from Cuatro Cienegas, Coahuila, Mexico.</title>
        <authorList>
            <person name="Zarza E."/>
            <person name="Alcaraz L.D."/>
            <person name="Aguilar-Salinas B."/>
            <person name="Islas A."/>
            <person name="Olmedo-Alvarez G."/>
        </authorList>
    </citation>
    <scope>NUCLEOTIDE SEQUENCE [LARGE SCALE GENOMIC DNA]</scope>
    <source>
        <strain evidence="3 5">20a</strain>
    </source>
</reference>
<feature type="domain" description="DUF1835" evidence="1">
    <location>
        <begin position="65"/>
        <end position="176"/>
    </location>
</feature>
<dbReference type="Pfam" id="PF12395">
    <property type="entry name" value="DUF3658"/>
    <property type="match status" value="1"/>
</dbReference>
<evidence type="ECO:0000259" key="1">
    <source>
        <dbReference type="Pfam" id="PF08874"/>
    </source>
</evidence>
<dbReference type="EMBL" id="VTEU01000004">
    <property type="protein sequence ID" value="TYS58737.1"/>
    <property type="molecule type" value="Genomic_DNA"/>
</dbReference>
<dbReference type="Proteomes" id="UP000195573">
    <property type="component" value="Chromosome"/>
</dbReference>
<dbReference type="Pfam" id="PF08874">
    <property type="entry name" value="DUF1835"/>
    <property type="match status" value="1"/>
</dbReference>
<evidence type="ECO:0000313" key="3">
    <source>
        <dbReference type="EMBL" id="ART75361.1"/>
    </source>
</evidence>
<evidence type="ECO:0000313" key="6">
    <source>
        <dbReference type="Proteomes" id="UP000323393"/>
    </source>
</evidence>
<evidence type="ECO:0000313" key="4">
    <source>
        <dbReference type="EMBL" id="TYS58737.1"/>
    </source>
</evidence>
<dbReference type="GeneID" id="96737705"/>
<sequence>MLEKIKETIEQLSEKDAKTWLRLTLLRLDQLTKIDVPKEEIIEEIQHIVQIIDHQPPPRTNYDMIHIAGSESTAGSLKVGLERNHKVIGFWEMFDIGPLGDSSTRQEWLQDHINIFEDFFEEEFTSKFKKAIEELNHIPPHFPVILWTADNAHEQIFHRYILHHLRNSDNEVVLINATKGYGNLPLSKHFVPAHSGEIMPETLKVIFENESENILPINARNQLSDEWLQLKGTKDLLRIWKNEEIQGVPEEYIDQELLHCAQKVQRDFAENDFVKATRIIGEMHGQLEGEFNTAFLEYRLRTLAFEGYFKIKGIPKSMRHYSVRLKDREGEHA</sequence>
<gene>
    <name evidence="3" type="ORF">B4U37_04590</name>
    <name evidence="4" type="ORF">FZC74_13145</name>
</gene>
<reference evidence="4 6" key="2">
    <citation type="submission" date="2019-08" db="EMBL/GenBank/DDBJ databases">
        <title>Bacillus genomes from the desert of Cuatro Cienegas, Coahuila.</title>
        <authorList>
            <person name="Olmedo-Alvarez G."/>
        </authorList>
    </citation>
    <scope>NUCLEOTIDE SEQUENCE [LARGE SCALE GENOMIC DNA]</scope>
    <source>
        <strain evidence="4 6">CH88_3T</strain>
    </source>
</reference>
<evidence type="ECO:0000259" key="2">
    <source>
        <dbReference type="Pfam" id="PF12395"/>
    </source>
</evidence>